<evidence type="ECO:0000256" key="1">
    <source>
        <dbReference type="ARBA" id="ARBA00022714"/>
    </source>
</evidence>
<dbReference type="PANTHER" id="PTHR46491:SF3">
    <property type="entry name" value="CDGSH IRON-SULFUR DOMAIN-CONTAINING PROTEIN 3, MITOCHONDRIAL"/>
    <property type="match status" value="1"/>
</dbReference>
<accession>A0A4R4ACS3</accession>
<dbReference type="GO" id="GO:0051537">
    <property type="term" value="F:2 iron, 2 sulfur cluster binding"/>
    <property type="evidence" value="ECO:0007669"/>
    <property type="project" value="UniProtKB-KW"/>
</dbReference>
<dbReference type="Pfam" id="PF06902">
    <property type="entry name" value="Fer4_19"/>
    <property type="match status" value="1"/>
</dbReference>
<evidence type="ECO:0000256" key="4">
    <source>
        <dbReference type="ARBA" id="ARBA00023014"/>
    </source>
</evidence>
<dbReference type="SMART" id="SM00704">
    <property type="entry name" value="ZnF_CDGSH"/>
    <property type="match status" value="2"/>
</dbReference>
<comment type="caution">
    <text evidence="6">The sequence shown here is derived from an EMBL/GenBank/DDBJ whole genome shotgun (WGS) entry which is preliminary data.</text>
</comment>
<evidence type="ECO:0000256" key="3">
    <source>
        <dbReference type="ARBA" id="ARBA00023004"/>
    </source>
</evidence>
<dbReference type="EMBL" id="SMDC01000004">
    <property type="protein sequence ID" value="TCW36449.1"/>
    <property type="molecule type" value="Genomic_DNA"/>
</dbReference>
<dbReference type="GO" id="GO:0046872">
    <property type="term" value="F:metal ion binding"/>
    <property type="evidence" value="ECO:0007669"/>
    <property type="project" value="UniProtKB-KW"/>
</dbReference>
<dbReference type="InterPro" id="IPR052950">
    <property type="entry name" value="CISD"/>
</dbReference>
<dbReference type="AlphaFoldDB" id="A0A4R4ACS3"/>
<protein>
    <submittedName>
        <fullName evidence="6">Putative Fe-S cluster protein YjdI</fullName>
    </submittedName>
</protein>
<dbReference type="InterPro" id="IPR018967">
    <property type="entry name" value="FeS-contain_CDGSH-typ"/>
</dbReference>
<dbReference type="Pfam" id="PF09360">
    <property type="entry name" value="zf-CDGSH"/>
    <property type="match status" value="2"/>
</dbReference>
<evidence type="ECO:0000259" key="5">
    <source>
        <dbReference type="SMART" id="SM00704"/>
    </source>
</evidence>
<feature type="domain" description="Iron-binding zinc finger CDGSH type" evidence="5">
    <location>
        <begin position="179"/>
        <end position="216"/>
    </location>
</feature>
<keyword evidence="2" id="KW-0479">Metal-binding</keyword>
<reference evidence="6 7" key="1">
    <citation type="submission" date="2019-03" db="EMBL/GenBank/DDBJ databases">
        <title>Genomic Encyclopedia of Type Strains, Phase IV (KMG-IV): sequencing the most valuable type-strain genomes for metagenomic binning, comparative biology and taxonomic classification.</title>
        <authorList>
            <person name="Goeker M."/>
        </authorList>
    </citation>
    <scope>NUCLEOTIDE SEQUENCE [LARGE SCALE GENOMIC DNA]</scope>
    <source>
        <strain evidence="6 7">DSM 203</strain>
    </source>
</reference>
<proteinExistence type="predicted"/>
<evidence type="ECO:0000313" key="7">
    <source>
        <dbReference type="Proteomes" id="UP000295247"/>
    </source>
</evidence>
<dbReference type="InterPro" id="IPR010693">
    <property type="entry name" value="Divergent_4Fe-4S_mono-cluster"/>
</dbReference>
<dbReference type="GO" id="GO:0005737">
    <property type="term" value="C:cytoplasm"/>
    <property type="evidence" value="ECO:0007669"/>
    <property type="project" value="UniProtKB-ARBA"/>
</dbReference>
<dbReference type="RefSeq" id="WP_132229467.1">
    <property type="nucleotide sequence ID" value="NZ_NRRH01000052.1"/>
</dbReference>
<dbReference type="Proteomes" id="UP000295247">
    <property type="component" value="Unassembled WGS sequence"/>
</dbReference>
<keyword evidence="3" id="KW-0408">Iron</keyword>
<keyword evidence="4" id="KW-0411">Iron-sulfur</keyword>
<evidence type="ECO:0000313" key="6">
    <source>
        <dbReference type="EMBL" id="TCW36449.1"/>
    </source>
</evidence>
<evidence type="ECO:0000256" key="2">
    <source>
        <dbReference type="ARBA" id="ARBA00022723"/>
    </source>
</evidence>
<keyword evidence="1" id="KW-0001">2Fe-2S</keyword>
<dbReference type="PANTHER" id="PTHR46491">
    <property type="entry name" value="CDGSH IRON SULFUR DOMAIN PROTEIN HOMOLOG"/>
    <property type="match status" value="1"/>
</dbReference>
<dbReference type="Gene3D" id="3.40.5.90">
    <property type="entry name" value="CDGSH iron-sulfur domain, mitoNEET-type"/>
    <property type="match status" value="2"/>
</dbReference>
<organism evidence="6 7">
    <name type="scientific">Marichromatium gracile</name>
    <name type="common">Chromatium gracile</name>
    <dbReference type="NCBI Taxonomy" id="1048"/>
    <lineage>
        <taxon>Bacteria</taxon>
        <taxon>Pseudomonadati</taxon>
        <taxon>Pseudomonadota</taxon>
        <taxon>Gammaproteobacteria</taxon>
        <taxon>Chromatiales</taxon>
        <taxon>Chromatiaceae</taxon>
        <taxon>Marichromatium</taxon>
    </lineage>
</organism>
<name>A0A4R4ACS3_MARGR</name>
<gene>
    <name evidence="6" type="ORF">EDC29_104241</name>
</gene>
<sequence length="218" mass="23303">MSDSSIHHFPGEEIDVYWDERLCIHIGECVRAKGELFVSGRDPWCDPDVTERERVREIVERCPSGALSYVDKTGGPEPAPGENAAVVVYNGPLYCHGELALEGAGEAPEHAGTSRRVALCRCGASANKPFCDNSHRAAGFEDYGAVGEQGRGTFAADGPLAVRALPDGPLELEGNLVIRAASARAAWRGDKAYLCRCGASANKPFCDGSHQRVGFKGD</sequence>
<dbReference type="InterPro" id="IPR042216">
    <property type="entry name" value="MitoNEET_CISD"/>
</dbReference>
<feature type="domain" description="Iron-binding zinc finger CDGSH type" evidence="5">
    <location>
        <begin position="106"/>
        <end position="141"/>
    </location>
</feature>